<dbReference type="PANTHER" id="PTHR33361:SF2">
    <property type="entry name" value="DUF885 DOMAIN-CONTAINING PROTEIN"/>
    <property type="match status" value="1"/>
</dbReference>
<protein>
    <submittedName>
        <fullName evidence="1">DUF885 domain-containing protein</fullName>
    </submittedName>
</protein>
<dbReference type="InterPro" id="IPR010281">
    <property type="entry name" value="DUF885"/>
</dbReference>
<dbReference type="PANTHER" id="PTHR33361">
    <property type="entry name" value="GLR0591 PROTEIN"/>
    <property type="match status" value="1"/>
</dbReference>
<evidence type="ECO:0000313" key="2">
    <source>
        <dbReference type="Proteomes" id="UP000319897"/>
    </source>
</evidence>
<proteinExistence type="predicted"/>
<name>A0A501XIN6_9SPHN</name>
<accession>A0A501XIN6</accession>
<reference evidence="1 2" key="1">
    <citation type="submission" date="2019-06" db="EMBL/GenBank/DDBJ databases">
        <authorList>
            <person name="Lee I."/>
            <person name="Jang G.I."/>
            <person name="Hwang C.Y."/>
        </authorList>
    </citation>
    <scope>NUCLEOTIDE SEQUENCE [LARGE SCALE GENOMIC DNA]</scope>
    <source>
        <strain evidence="1 2">PAMC 28131</strain>
    </source>
</reference>
<dbReference type="OrthoDB" id="9769898at2"/>
<dbReference type="Pfam" id="PF05960">
    <property type="entry name" value="DUF885"/>
    <property type="match status" value="1"/>
</dbReference>
<keyword evidence="2" id="KW-1185">Reference proteome</keyword>
<sequence length="587" mass="63793">MKRRHFLYAAGFGTMAGLTGFNPAFARAGRTVTQICDDFLDAYVRINPTLVGKVFGLERNSSAISDWSPAGAEKAAALMRATLAELADTPPLNRKEELGAAFLEDTARAILAGIEAGEPYRKMSTHIFIGPPALLLTSFEQMSQGQSGDVPVSADARDRDWANILHRLEAVPTAMAGYRQSLELGLVRNLPAPRSMTLAVAKQCSGWASQGWFAKFAARYPGGALAGPLAAAAAKADRTYGELGQWLAQSYAPKASPEDGIGSERYLLYTDLWLGLRTLDLDEAYGWAVEEFHRLEAEKTKESGRIRAGASFEDIRTQLDGDPKQSLAVAPFRDWAQAEVDRAIAKLGESEFDIPPQLRTCKVQMTEAGSGAMPFYVAPSEDFSTPGTVVWPTLGKTELPTWSANSTIYHESVPGHHIQIGGSRLLDLVRLQRVAGAAGHAEGWALYAERLMDELGWFDTPQKRLGFLSMQSFRAARVFVDIGLHTGRKIPSGMEGAGQPWTAATAIPLIDRASGLGRDAAAMEVERYYGWPAQACAYKLGERVWLNCRADAMAKAGAAFNRRKWHADALAMGPLGLDTLKQQLAKL</sequence>
<dbReference type="RefSeq" id="WP_140928447.1">
    <property type="nucleotide sequence ID" value="NZ_VFSU01000026.1"/>
</dbReference>
<dbReference type="EMBL" id="VFSU01000026">
    <property type="protein sequence ID" value="TPE60511.1"/>
    <property type="molecule type" value="Genomic_DNA"/>
</dbReference>
<gene>
    <name evidence="1" type="ORF">FJQ54_10935</name>
</gene>
<comment type="caution">
    <text evidence="1">The sequence shown here is derived from an EMBL/GenBank/DDBJ whole genome shotgun (WGS) entry which is preliminary data.</text>
</comment>
<organism evidence="1 2">
    <name type="scientific">Sandaracinobacter neustonicus</name>
    <dbReference type="NCBI Taxonomy" id="1715348"/>
    <lineage>
        <taxon>Bacteria</taxon>
        <taxon>Pseudomonadati</taxon>
        <taxon>Pseudomonadota</taxon>
        <taxon>Alphaproteobacteria</taxon>
        <taxon>Sphingomonadales</taxon>
        <taxon>Sphingosinicellaceae</taxon>
        <taxon>Sandaracinobacter</taxon>
    </lineage>
</organism>
<evidence type="ECO:0000313" key="1">
    <source>
        <dbReference type="EMBL" id="TPE60511.1"/>
    </source>
</evidence>
<dbReference type="Proteomes" id="UP000319897">
    <property type="component" value="Unassembled WGS sequence"/>
</dbReference>
<dbReference type="AlphaFoldDB" id="A0A501XIN6"/>